<evidence type="ECO:0008006" key="8">
    <source>
        <dbReference type="Google" id="ProtNLM"/>
    </source>
</evidence>
<dbReference type="SUPFAM" id="SSF55608">
    <property type="entry name" value="Homing endonucleases"/>
    <property type="match status" value="1"/>
</dbReference>
<dbReference type="EMBL" id="MN740803">
    <property type="protein sequence ID" value="QHS82585.1"/>
    <property type="molecule type" value="Genomic_DNA"/>
</dbReference>
<evidence type="ECO:0000313" key="7">
    <source>
        <dbReference type="EMBL" id="QHS82585.1"/>
    </source>
</evidence>
<feature type="domain" description="Helicase ATP-binding" evidence="6">
    <location>
        <begin position="432"/>
        <end position="581"/>
    </location>
</feature>
<dbReference type="InterPro" id="IPR007868">
    <property type="entry name" value="Hom_end_hint"/>
</dbReference>
<dbReference type="InterPro" id="IPR027417">
    <property type="entry name" value="P-loop_NTPase"/>
</dbReference>
<dbReference type="Pfam" id="PF04851">
    <property type="entry name" value="ResIII"/>
    <property type="match status" value="1"/>
</dbReference>
<dbReference type="InterPro" id="IPR006935">
    <property type="entry name" value="Helicase/UvrB_N"/>
</dbReference>
<dbReference type="InterPro" id="IPR007869">
    <property type="entry name" value="Homing_endonuc_PI-Sce"/>
</dbReference>
<dbReference type="GO" id="GO:0030908">
    <property type="term" value="P:protein splicing"/>
    <property type="evidence" value="ECO:0007669"/>
    <property type="project" value="InterPro"/>
</dbReference>
<evidence type="ECO:0000259" key="5">
    <source>
        <dbReference type="PROSITE" id="PS50819"/>
    </source>
</evidence>
<dbReference type="GO" id="GO:0003677">
    <property type="term" value="F:DNA binding"/>
    <property type="evidence" value="ECO:0007669"/>
    <property type="project" value="InterPro"/>
</dbReference>
<proteinExistence type="predicted"/>
<organism evidence="7">
    <name type="scientific">viral metagenome</name>
    <dbReference type="NCBI Taxonomy" id="1070528"/>
    <lineage>
        <taxon>unclassified sequences</taxon>
        <taxon>metagenomes</taxon>
        <taxon>organismal metagenomes</taxon>
    </lineage>
</organism>
<dbReference type="InterPro" id="IPR036844">
    <property type="entry name" value="Hint_dom_sf"/>
</dbReference>
<dbReference type="PROSITE" id="PS51192">
    <property type="entry name" value="HELICASE_ATP_BIND_1"/>
    <property type="match status" value="1"/>
</dbReference>
<dbReference type="GO" id="GO:0005524">
    <property type="term" value="F:ATP binding"/>
    <property type="evidence" value="ECO:0007669"/>
    <property type="project" value="UniProtKB-KW"/>
</dbReference>
<dbReference type="InterPro" id="IPR014001">
    <property type="entry name" value="Helicase_ATP-bd"/>
</dbReference>
<dbReference type="SUPFAM" id="SSF52540">
    <property type="entry name" value="P-loop containing nucleoside triphosphate hydrolases"/>
    <property type="match status" value="1"/>
</dbReference>
<keyword evidence="2" id="KW-0378">Hydrolase</keyword>
<dbReference type="GO" id="GO:0004386">
    <property type="term" value="F:helicase activity"/>
    <property type="evidence" value="ECO:0007669"/>
    <property type="project" value="UniProtKB-KW"/>
</dbReference>
<accession>A0A6C0ATI4</accession>
<feature type="domain" description="DOD-type homing endonuclease" evidence="5">
    <location>
        <begin position="283"/>
        <end position="363"/>
    </location>
</feature>
<dbReference type="AlphaFoldDB" id="A0A6C0ATI4"/>
<evidence type="ECO:0000259" key="6">
    <source>
        <dbReference type="PROSITE" id="PS51192"/>
    </source>
</evidence>
<dbReference type="SMART" id="SM00487">
    <property type="entry name" value="DEXDc"/>
    <property type="match status" value="1"/>
</dbReference>
<evidence type="ECO:0000256" key="4">
    <source>
        <dbReference type="ARBA" id="ARBA00022840"/>
    </source>
</evidence>
<dbReference type="SUPFAM" id="SSF51294">
    <property type="entry name" value="Hedgehog/intein (Hint) domain"/>
    <property type="match status" value="1"/>
</dbReference>
<protein>
    <recommendedName>
        <fullName evidence="8">Helicase ATP-binding domain-containing protein</fullName>
    </recommendedName>
</protein>
<sequence length="831" mass="95539">MKKRFFKPTIKKSPPQSVEPVLTDEYKQAVCSVARLGKKGYTIPKSSLTKEDIEYLKKELFVKPVSFGGGFGAEGNAFPVFRENTNKIYLPRFYGIQRYGKPEQSEIGDGEDIDIEFTKPLRDYQEKIIDVYIKYVNQSLCSGSEQKGSGGILEVPCGQGKCLGKDTPILMYDGTIKMVQDIQVGELIMGDDSSPRKILSLARGREMMYKVKSKKGDGYIVNESHILSLKYNKKMNKNTPKDKVLDISVTEFLQLPKNDHEPLLGYRVPVIFEEKSVEIDPYLLGYSLGDVSSKETMVTTHYDMIQNKHIPLHYKCNCRRIQLELLAGIIDSSGYYRRNCYEIVQKNEKLLDDIIFIARSLGFSAYKKINKPSTHAKNETNVEVYYVTNICGIGLEEIPVKCIRRADKRKILRDNLKYRISLEKLGEDDYYGFEIDGNRRFVLGDFTVTHNTVMALKIISILKKKTLIIVHKEFLMNQWIERIVEFLPTAKIGKIQGQQFDVVGNDIVIGMLQSLYDRDFPVDAFTDFGLTIIDEVHRIGSEQFSRTLFKTITPYMLGISATVERKDKLTKVLYMFIGEKIYSETKRDQDLVSVRGIHYISKDVDFNEVELDYRGNTKYSTMITKLCEFGPRSDFIVKVIRDLIAEDYEKQIMILCHNRSLLSYLFEAITFHGFATVGYYVGGMKQQHLVETESKQVVLATYAMAAEALDIKTLSTLVMVTPKTDITQSVGRILRVKHANPIIVDIIDSHDPFKKQWLQRKRFYKKNHYAIYEADSNHYKNMVDDFTQPTWKQTFIPNKDNNTLSHSDGEVEEKKGFQQCLINIDQLDIED</sequence>
<dbReference type="GO" id="GO:0004519">
    <property type="term" value="F:endonuclease activity"/>
    <property type="evidence" value="ECO:0007669"/>
    <property type="project" value="InterPro"/>
</dbReference>
<dbReference type="PANTHER" id="PTHR11274">
    <property type="entry name" value="RAD25/XP-B DNA REPAIR HELICASE"/>
    <property type="match status" value="1"/>
</dbReference>
<evidence type="ECO:0000256" key="3">
    <source>
        <dbReference type="ARBA" id="ARBA00022806"/>
    </source>
</evidence>
<keyword evidence="4" id="KW-0067">ATP-binding</keyword>
<dbReference type="Pfam" id="PF05204">
    <property type="entry name" value="Hom_end"/>
    <property type="match status" value="1"/>
</dbReference>
<reference evidence="7" key="1">
    <citation type="journal article" date="2020" name="Nature">
        <title>Giant virus diversity and host interactions through global metagenomics.</title>
        <authorList>
            <person name="Schulz F."/>
            <person name="Roux S."/>
            <person name="Paez-Espino D."/>
            <person name="Jungbluth S."/>
            <person name="Walsh D.A."/>
            <person name="Denef V.J."/>
            <person name="McMahon K.D."/>
            <person name="Konstantinidis K.T."/>
            <person name="Eloe-Fadrosh E.A."/>
            <person name="Kyrpides N.C."/>
            <person name="Woyke T."/>
        </authorList>
    </citation>
    <scope>NUCLEOTIDE SEQUENCE</scope>
    <source>
        <strain evidence="7">GVMAG-S-1101171-111</strain>
    </source>
</reference>
<keyword evidence="3" id="KW-0347">Helicase</keyword>
<evidence type="ECO:0000256" key="2">
    <source>
        <dbReference type="ARBA" id="ARBA00022801"/>
    </source>
</evidence>
<dbReference type="InterPro" id="IPR050615">
    <property type="entry name" value="ATP-dep_DNA_Helicase"/>
</dbReference>
<dbReference type="PROSITE" id="PS50819">
    <property type="entry name" value="INTEIN_ENDONUCLEASE"/>
    <property type="match status" value="1"/>
</dbReference>
<dbReference type="PANTHER" id="PTHR11274:SF0">
    <property type="entry name" value="GENERAL TRANSCRIPTION AND DNA REPAIR FACTOR IIH HELICASE SUBUNIT XPB"/>
    <property type="match status" value="1"/>
</dbReference>
<dbReference type="Pfam" id="PF05203">
    <property type="entry name" value="Hom_end_hint"/>
    <property type="match status" value="1"/>
</dbReference>
<dbReference type="Gene3D" id="3.10.28.10">
    <property type="entry name" value="Homing endonucleases"/>
    <property type="match status" value="1"/>
</dbReference>
<dbReference type="Gene3D" id="2.170.16.10">
    <property type="entry name" value="Hedgehog/Intein (Hint) domain"/>
    <property type="match status" value="1"/>
</dbReference>
<dbReference type="InterPro" id="IPR004042">
    <property type="entry name" value="Intein_endonuc_central"/>
</dbReference>
<name>A0A6C0ATI4_9ZZZZ</name>
<keyword evidence="1" id="KW-0547">Nucleotide-binding</keyword>
<dbReference type="InterPro" id="IPR027434">
    <property type="entry name" value="Homing_endonucl"/>
</dbReference>
<dbReference type="GO" id="GO:0016787">
    <property type="term" value="F:hydrolase activity"/>
    <property type="evidence" value="ECO:0007669"/>
    <property type="project" value="UniProtKB-KW"/>
</dbReference>
<dbReference type="Gene3D" id="3.40.50.300">
    <property type="entry name" value="P-loop containing nucleotide triphosphate hydrolases"/>
    <property type="match status" value="2"/>
</dbReference>
<evidence type="ECO:0000256" key="1">
    <source>
        <dbReference type="ARBA" id="ARBA00022741"/>
    </source>
</evidence>